<dbReference type="EMBL" id="QJJK01000007">
    <property type="protein sequence ID" value="PXW56974.1"/>
    <property type="molecule type" value="Genomic_DNA"/>
</dbReference>
<keyword evidence="2" id="KW-1185">Reference proteome</keyword>
<evidence type="ECO:0000313" key="2">
    <source>
        <dbReference type="Proteomes" id="UP000248021"/>
    </source>
</evidence>
<comment type="caution">
    <text evidence="1">The sequence shown here is derived from an EMBL/GenBank/DDBJ whole genome shotgun (WGS) entry which is preliminary data.</text>
</comment>
<evidence type="ECO:0000313" key="1">
    <source>
        <dbReference type="EMBL" id="PXW56974.1"/>
    </source>
</evidence>
<dbReference type="Proteomes" id="UP000248021">
    <property type="component" value="Unassembled WGS sequence"/>
</dbReference>
<gene>
    <name evidence="1" type="ORF">C7450_10711</name>
</gene>
<name>A0A2V3U2K5_9HYPH</name>
<reference evidence="1 2" key="1">
    <citation type="submission" date="2018-05" db="EMBL/GenBank/DDBJ databases">
        <title>Genomic Encyclopedia of Type Strains, Phase IV (KMG-IV): sequencing the most valuable type-strain genomes for metagenomic binning, comparative biology and taxonomic classification.</title>
        <authorList>
            <person name="Goeker M."/>
        </authorList>
    </citation>
    <scope>NUCLEOTIDE SEQUENCE [LARGE SCALE GENOMIC DNA]</scope>
    <source>
        <strain evidence="1 2">DSM 6462</strain>
    </source>
</reference>
<dbReference type="AlphaFoldDB" id="A0A2V3U2K5"/>
<dbReference type="RefSeq" id="WP_110375612.1">
    <property type="nucleotide sequence ID" value="NZ_JAHBRY010000001.1"/>
</dbReference>
<accession>A0A2V3U2K5</accession>
<protein>
    <submittedName>
        <fullName evidence="1">Uncharacterized protein</fullName>
    </submittedName>
</protein>
<organism evidence="1 2">
    <name type="scientific">Chelatococcus asaccharovorans</name>
    <dbReference type="NCBI Taxonomy" id="28210"/>
    <lineage>
        <taxon>Bacteria</taxon>
        <taxon>Pseudomonadati</taxon>
        <taxon>Pseudomonadota</taxon>
        <taxon>Alphaproteobacteria</taxon>
        <taxon>Hyphomicrobiales</taxon>
        <taxon>Chelatococcaceae</taxon>
        <taxon>Chelatococcus</taxon>
    </lineage>
</organism>
<sequence>MADKELNQLWNELEMLLACALDGSKTLRCELQVAQAREFLAHREYGLAAETLRDLSAGGDVVLSPIAAEALKSALALMELE</sequence>
<proteinExistence type="predicted"/>